<dbReference type="OrthoDB" id="294295at2759"/>
<evidence type="ECO:0000313" key="2">
    <source>
        <dbReference type="Proteomes" id="UP000054359"/>
    </source>
</evidence>
<dbReference type="OMA" id="LRMEMAI"/>
<feature type="non-terminal residue" evidence="1">
    <location>
        <position position="165"/>
    </location>
</feature>
<keyword evidence="2" id="KW-1185">Reference proteome</keyword>
<dbReference type="AlphaFoldDB" id="A0A087UX55"/>
<evidence type="ECO:0000313" key="1">
    <source>
        <dbReference type="EMBL" id="KFM81944.1"/>
    </source>
</evidence>
<dbReference type="InterPro" id="IPR036291">
    <property type="entry name" value="NAD(P)-bd_dom_sf"/>
</dbReference>
<accession>A0A087UX55</accession>
<dbReference type="EMBL" id="KK122108">
    <property type="protein sequence ID" value="KFM81944.1"/>
    <property type="molecule type" value="Genomic_DNA"/>
</dbReference>
<name>A0A087UX55_STEMI</name>
<dbReference type="PANTHER" id="PTHR43313">
    <property type="entry name" value="SHORT-CHAIN DEHYDROGENASE/REDUCTASE FAMILY 9C"/>
    <property type="match status" value="1"/>
</dbReference>
<dbReference type="PANTHER" id="PTHR43313:SF36">
    <property type="entry name" value="D-BETA-HYDROXYBUTYRATE DEHYDROGENASE, MITOCHONDRIAL"/>
    <property type="match status" value="1"/>
</dbReference>
<protein>
    <submittedName>
        <fullName evidence="1">Short-chain dehydrogenase/reductase family 9C member 7</fullName>
    </submittedName>
</protein>
<dbReference type="STRING" id="407821.A0A087UX55"/>
<dbReference type="Proteomes" id="UP000054359">
    <property type="component" value="Unassembled WGS sequence"/>
</dbReference>
<dbReference type="GO" id="GO:0016491">
    <property type="term" value="F:oxidoreductase activity"/>
    <property type="evidence" value="ECO:0007669"/>
    <property type="project" value="TreeGrafter"/>
</dbReference>
<organism evidence="1 2">
    <name type="scientific">Stegodyphus mimosarum</name>
    <name type="common">African social velvet spider</name>
    <dbReference type="NCBI Taxonomy" id="407821"/>
    <lineage>
        <taxon>Eukaryota</taxon>
        <taxon>Metazoa</taxon>
        <taxon>Ecdysozoa</taxon>
        <taxon>Arthropoda</taxon>
        <taxon>Chelicerata</taxon>
        <taxon>Arachnida</taxon>
        <taxon>Araneae</taxon>
        <taxon>Araneomorphae</taxon>
        <taxon>Entelegynae</taxon>
        <taxon>Eresoidea</taxon>
        <taxon>Eresidae</taxon>
        <taxon>Stegodyphus</taxon>
    </lineage>
</organism>
<dbReference type="Gene3D" id="3.40.50.720">
    <property type="entry name" value="NAD(P)-binding Rossmann-like Domain"/>
    <property type="match status" value="1"/>
</dbReference>
<proteinExistence type="predicted"/>
<gene>
    <name evidence="1" type="ORF">X975_26591</name>
</gene>
<dbReference type="SUPFAM" id="SSF51735">
    <property type="entry name" value="NAD(P)-binding Rossmann-fold domains"/>
    <property type="match status" value="1"/>
</dbReference>
<reference evidence="1 2" key="1">
    <citation type="submission" date="2013-11" db="EMBL/GenBank/DDBJ databases">
        <title>Genome sequencing of Stegodyphus mimosarum.</title>
        <authorList>
            <person name="Bechsgaard J."/>
        </authorList>
    </citation>
    <scope>NUCLEOTIDE SEQUENCE [LARGE SCALE GENOMIC DNA]</scope>
</reference>
<sequence length="165" mass="18795">MSKSAAISFTSGLRMEMAIWGIKVISIEPYFYATPITKRETTLDLIEKAWTKTPLNIQEEYGEEYKENFKEKCVRLLATSNHKIDEVVTCLEDAITTQQPLAAYFPCHLLSKIMIAVLLALPMGGVETYMKAQLNQRNKPAALRNCEKESMIRSPKENNGHHKEE</sequence>
<dbReference type="GO" id="GO:0008202">
    <property type="term" value="P:steroid metabolic process"/>
    <property type="evidence" value="ECO:0007669"/>
    <property type="project" value="TreeGrafter"/>
</dbReference>